<dbReference type="GO" id="GO:0005096">
    <property type="term" value="F:GTPase activator activity"/>
    <property type="evidence" value="ECO:0007669"/>
    <property type="project" value="UniProtKB-KW"/>
</dbReference>
<dbReference type="InterPro" id="IPR000331">
    <property type="entry name" value="Rap/Ran_GAP_dom"/>
</dbReference>
<dbReference type="InterPro" id="IPR035974">
    <property type="entry name" value="Rap/Ran-GAP_sf"/>
</dbReference>
<dbReference type="OrthoDB" id="1749473at2759"/>
<organism evidence="3 4">
    <name type="scientific">Acaulospora morrowiae</name>
    <dbReference type="NCBI Taxonomy" id="94023"/>
    <lineage>
        <taxon>Eukaryota</taxon>
        <taxon>Fungi</taxon>
        <taxon>Fungi incertae sedis</taxon>
        <taxon>Mucoromycota</taxon>
        <taxon>Glomeromycotina</taxon>
        <taxon>Glomeromycetes</taxon>
        <taxon>Diversisporales</taxon>
        <taxon>Acaulosporaceae</taxon>
        <taxon>Acaulospora</taxon>
    </lineage>
</organism>
<proteinExistence type="predicted"/>
<dbReference type="Proteomes" id="UP000789342">
    <property type="component" value="Unassembled WGS sequence"/>
</dbReference>
<evidence type="ECO:0000313" key="4">
    <source>
        <dbReference type="Proteomes" id="UP000789342"/>
    </source>
</evidence>
<keyword evidence="1" id="KW-0343">GTPase activation</keyword>
<dbReference type="Gene3D" id="3.40.50.11210">
    <property type="entry name" value="Rap/Ran-GAP"/>
    <property type="match status" value="1"/>
</dbReference>
<name>A0A9N9C5R1_9GLOM</name>
<comment type="caution">
    <text evidence="3">The sequence shown here is derived from an EMBL/GenBank/DDBJ whole genome shotgun (WGS) entry which is preliminary data.</text>
</comment>
<dbReference type="PROSITE" id="PS50085">
    <property type="entry name" value="RAPGAP"/>
    <property type="match status" value="1"/>
</dbReference>
<dbReference type="AlphaFoldDB" id="A0A9N9C5R1"/>
<dbReference type="GO" id="GO:0051056">
    <property type="term" value="P:regulation of small GTPase mediated signal transduction"/>
    <property type="evidence" value="ECO:0007669"/>
    <property type="project" value="InterPro"/>
</dbReference>
<dbReference type="EMBL" id="CAJVPV010005301">
    <property type="protein sequence ID" value="CAG8588672.1"/>
    <property type="molecule type" value="Genomic_DNA"/>
</dbReference>
<evidence type="ECO:0000256" key="1">
    <source>
        <dbReference type="ARBA" id="ARBA00022468"/>
    </source>
</evidence>
<evidence type="ECO:0000259" key="2">
    <source>
        <dbReference type="PROSITE" id="PS50085"/>
    </source>
</evidence>
<dbReference type="PANTHER" id="PTHR21344">
    <property type="entry name" value="RAL GTPASE-ACTIVATING PROTEIN SUBUNIT BETA"/>
    <property type="match status" value="1"/>
</dbReference>
<dbReference type="PANTHER" id="PTHR21344:SF1">
    <property type="entry name" value="RAL GTPASE-ACTIVATING PROTEIN SUBUNIT BETA"/>
    <property type="match status" value="1"/>
</dbReference>
<feature type="non-terminal residue" evidence="3">
    <location>
        <position position="393"/>
    </location>
</feature>
<dbReference type="Pfam" id="PF02145">
    <property type="entry name" value="Rap_GAP"/>
    <property type="match status" value="1"/>
</dbReference>
<dbReference type="SUPFAM" id="SSF111347">
    <property type="entry name" value="Rap/Ran-GAP"/>
    <property type="match status" value="1"/>
</dbReference>
<reference evidence="3" key="1">
    <citation type="submission" date="2021-06" db="EMBL/GenBank/DDBJ databases">
        <authorList>
            <person name="Kallberg Y."/>
            <person name="Tangrot J."/>
            <person name="Rosling A."/>
        </authorList>
    </citation>
    <scope>NUCLEOTIDE SEQUENCE</scope>
    <source>
        <strain evidence="3">CL551</strain>
    </source>
</reference>
<accession>A0A9N9C5R1</accession>
<keyword evidence="4" id="KW-1185">Reference proteome</keyword>
<evidence type="ECO:0000313" key="3">
    <source>
        <dbReference type="EMBL" id="CAG8588672.1"/>
    </source>
</evidence>
<feature type="domain" description="Rap-GAP" evidence="2">
    <location>
        <begin position="156"/>
        <end position="393"/>
    </location>
</feature>
<sequence>NLKSRPLSPETDKETVEPYLLSPTHSIPILRTETPQPILEQNVKDRNFISQVIGFNDNQIPKVDSIFEEGSDSWRAYNSIRKLTQRQKEIEEKHSTEKRNMQLGQPKNKVASAGPNTNLESTQVFRLLMSQMGLLSLENRHKVIPLQITGRLINDLEKLDTLNERDCLSTSVYYVKSGIEDYESIINPPSISEDFEKFLNSLGWPVLLDSHPGYKAKLNSSFCETTPYFADRTTEVIFNIPYVIHLPKPEAPLESLSALFKNISADDLVSVVWIEDILSMHNIPPKIGQSVFVYIFVHPLQNATGLYLIRIVIPMLSHPGSTSVFTGINEKKSGKGRVSWSADVSKLAENHLAFGPLVDGMIVSRHALGSLVRNTVITAHEACRNLADTQSRP</sequence>
<protein>
    <submittedName>
        <fullName evidence="3">7234_t:CDS:1</fullName>
    </submittedName>
</protein>
<gene>
    <name evidence="3" type="ORF">AMORRO_LOCUS7245</name>
</gene>
<dbReference type="InterPro" id="IPR039930">
    <property type="entry name" value="RALGAPB"/>
</dbReference>